<feature type="binding site" evidence="7">
    <location>
        <position position="257"/>
    </location>
    <ligand>
        <name>FMN</name>
        <dbReference type="ChEBI" id="CHEBI:58210"/>
    </ligand>
</feature>
<comment type="similarity">
    <text evidence="5">Belongs to the FMN-dependent alpha-hydroxy acid dehydrogenase family.</text>
</comment>
<dbReference type="Pfam" id="PF01070">
    <property type="entry name" value="FMN_dh"/>
    <property type="match status" value="1"/>
</dbReference>
<evidence type="ECO:0000256" key="3">
    <source>
        <dbReference type="ARBA" id="ARBA00022643"/>
    </source>
</evidence>
<dbReference type="SUPFAM" id="SSF51395">
    <property type="entry name" value="FMN-linked oxidoreductases"/>
    <property type="match status" value="1"/>
</dbReference>
<name>A0A934TF64_9RHOB</name>
<dbReference type="CDD" id="cd02809">
    <property type="entry name" value="alpha_hydroxyacid_oxid_FMN"/>
    <property type="match status" value="1"/>
</dbReference>
<evidence type="ECO:0000256" key="1">
    <source>
        <dbReference type="ARBA" id="ARBA00001917"/>
    </source>
</evidence>
<evidence type="ECO:0000256" key="4">
    <source>
        <dbReference type="ARBA" id="ARBA00023002"/>
    </source>
</evidence>
<feature type="binding site" evidence="7">
    <location>
        <position position="281"/>
    </location>
    <ligand>
        <name>glyoxylate</name>
        <dbReference type="ChEBI" id="CHEBI:36655"/>
    </ligand>
</feature>
<feature type="binding site" evidence="7">
    <location>
        <position position="131"/>
    </location>
    <ligand>
        <name>FMN</name>
        <dbReference type="ChEBI" id="CHEBI:58210"/>
    </ligand>
</feature>
<feature type="binding site" evidence="7">
    <location>
        <position position="168"/>
    </location>
    <ligand>
        <name>glyoxylate</name>
        <dbReference type="ChEBI" id="CHEBI:36655"/>
    </ligand>
</feature>
<evidence type="ECO:0000313" key="9">
    <source>
        <dbReference type="EMBL" id="MBK5926045.1"/>
    </source>
</evidence>
<feature type="binding site" evidence="7">
    <location>
        <position position="159"/>
    </location>
    <ligand>
        <name>FMN</name>
        <dbReference type="ChEBI" id="CHEBI:58210"/>
    </ligand>
</feature>
<dbReference type="PANTHER" id="PTHR10578">
    <property type="entry name" value="S -2-HYDROXY-ACID OXIDASE-RELATED"/>
    <property type="match status" value="1"/>
</dbReference>
<evidence type="ECO:0000256" key="2">
    <source>
        <dbReference type="ARBA" id="ARBA00022630"/>
    </source>
</evidence>
<feature type="binding site" evidence="7">
    <location>
        <position position="279"/>
    </location>
    <ligand>
        <name>FMN</name>
        <dbReference type="ChEBI" id="CHEBI:58210"/>
    </ligand>
</feature>
<proteinExistence type="inferred from homology"/>
<feature type="domain" description="FMN hydroxy acid dehydrogenase" evidence="8">
    <location>
        <begin position="2"/>
        <end position="386"/>
    </location>
</feature>
<feature type="binding site" evidence="7">
    <location>
        <position position="133"/>
    </location>
    <ligand>
        <name>glyoxylate</name>
        <dbReference type="ChEBI" id="CHEBI:36655"/>
    </ligand>
</feature>
<comment type="caution">
    <text evidence="9">The sequence shown here is derived from an EMBL/GenBank/DDBJ whole genome shotgun (WGS) entry which is preliminary data.</text>
</comment>
<comment type="cofactor">
    <cofactor evidence="1">
        <name>FMN</name>
        <dbReference type="ChEBI" id="CHEBI:58210"/>
    </cofactor>
</comment>
<dbReference type="Gene3D" id="3.20.20.70">
    <property type="entry name" value="Aldolase class I"/>
    <property type="match status" value="1"/>
</dbReference>
<reference evidence="9" key="1">
    <citation type="submission" date="2017-05" db="EMBL/GenBank/DDBJ databases">
        <authorList>
            <person name="Imhoff J.F."/>
            <person name="Rahn T."/>
            <person name="Kuenzel S."/>
            <person name="Neulinger S.C."/>
        </authorList>
    </citation>
    <scope>NUCLEOTIDE SEQUENCE</scope>
    <source>
        <strain evidence="9">LMG 28126</strain>
    </source>
</reference>
<evidence type="ECO:0000259" key="8">
    <source>
        <dbReference type="PROSITE" id="PS51349"/>
    </source>
</evidence>
<dbReference type="InterPro" id="IPR013785">
    <property type="entry name" value="Aldolase_TIM"/>
</dbReference>
<keyword evidence="2 7" id="KW-0285">Flavoprotein</keyword>
<feature type="binding site" evidence="7">
    <location>
        <position position="28"/>
    </location>
    <ligand>
        <name>glyoxylate</name>
        <dbReference type="ChEBI" id="CHEBI:36655"/>
    </ligand>
</feature>
<feature type="binding site" evidence="7">
    <location>
        <position position="284"/>
    </location>
    <ligand>
        <name>glyoxylate</name>
        <dbReference type="ChEBI" id="CHEBI:36655"/>
    </ligand>
</feature>
<keyword evidence="4" id="KW-0560">Oxidoreductase</keyword>
<reference evidence="9" key="2">
    <citation type="journal article" date="2020" name="Microorganisms">
        <title>Osmotic Adaptation and Compatible Solute Biosynthesis of Phototrophic Bacteria as Revealed from Genome Analyses.</title>
        <authorList>
            <person name="Imhoff J.F."/>
            <person name="Rahn T."/>
            <person name="Kunzel S."/>
            <person name="Keller A."/>
            <person name="Neulinger S.C."/>
        </authorList>
    </citation>
    <scope>NUCLEOTIDE SEQUENCE</scope>
    <source>
        <strain evidence="9">LMG 28126</strain>
    </source>
</reference>
<dbReference type="InterPro" id="IPR037396">
    <property type="entry name" value="FMN_HAD"/>
</dbReference>
<keyword evidence="10" id="KW-1185">Reference proteome</keyword>
<accession>A0A934TF64</accession>
<evidence type="ECO:0000256" key="5">
    <source>
        <dbReference type="ARBA" id="ARBA00024042"/>
    </source>
</evidence>
<organism evidence="9 10">
    <name type="scientific">Rhodobaculum claviforme</name>
    <dbReference type="NCBI Taxonomy" id="1549854"/>
    <lineage>
        <taxon>Bacteria</taxon>
        <taxon>Pseudomonadati</taxon>
        <taxon>Pseudomonadota</taxon>
        <taxon>Alphaproteobacteria</taxon>
        <taxon>Rhodobacterales</taxon>
        <taxon>Paracoccaceae</taxon>
        <taxon>Rhodobaculum</taxon>
    </lineage>
</organism>
<dbReference type="EMBL" id="NHSD01000087">
    <property type="protein sequence ID" value="MBK5926045.1"/>
    <property type="molecule type" value="Genomic_DNA"/>
</dbReference>
<evidence type="ECO:0000256" key="6">
    <source>
        <dbReference type="PIRSR" id="PIRSR000138-1"/>
    </source>
</evidence>
<dbReference type="Proteomes" id="UP000706333">
    <property type="component" value="Unassembled WGS sequence"/>
</dbReference>
<dbReference type="GO" id="GO:0010181">
    <property type="term" value="F:FMN binding"/>
    <property type="evidence" value="ECO:0007669"/>
    <property type="project" value="InterPro"/>
</dbReference>
<sequence length="386" mass="41593">MSLDLRYPALSDLRAACRRRIPRFVWEYLDSATGQEAVIARNRAALDAVCLRPGILRGPLEPDLGTRLLGQDWAMPVGVAPLGMSGLIWPRAEAHLAGMAAHERLPYCLSTVATRLPEEIGPIAGDCGWFQLYPPRDPEIRRDILARARAAGFRVLVLTVDVPAPSRRERQLRARLTIPPQLTPAMLAQIALRPAWALGMARAGRPRLALMEGYARSLTVSGPTGSTAHVGYLLRTSPDWDYLRALRAEWDGALVVKGVLEPGDARALVAEGVDALWVSNHAGRQFEGAPASIDALPQVRAAVGRDVPVIFDGGVEGGLDILRALALGADFVMLGKAWHLALGALGARGPGHLASVLRADLIANLHQMGLERPADARGRTWPSTEA</sequence>
<dbReference type="RefSeq" id="WP_201155569.1">
    <property type="nucleotide sequence ID" value="NZ_NHSD01000087.1"/>
</dbReference>
<dbReference type="PIRSF" id="PIRSF000138">
    <property type="entry name" value="Al-hdrx_acd_dh"/>
    <property type="match status" value="1"/>
</dbReference>
<feature type="binding site" evidence="7">
    <location>
        <begin position="81"/>
        <end position="83"/>
    </location>
    <ligand>
        <name>FMN</name>
        <dbReference type="ChEBI" id="CHEBI:58210"/>
    </ligand>
</feature>
<dbReference type="PROSITE" id="PS51349">
    <property type="entry name" value="FMN_HYDROXY_ACID_DH_2"/>
    <property type="match status" value="1"/>
</dbReference>
<feature type="active site" description="Proton acceptor" evidence="6">
    <location>
        <position position="281"/>
    </location>
</feature>
<evidence type="ECO:0000256" key="7">
    <source>
        <dbReference type="PIRSR" id="PIRSR000138-2"/>
    </source>
</evidence>
<dbReference type="PANTHER" id="PTHR10578:SF107">
    <property type="entry name" value="2-HYDROXYACID OXIDASE 1"/>
    <property type="match status" value="1"/>
</dbReference>
<dbReference type="InterPro" id="IPR000262">
    <property type="entry name" value="FMN-dep_DH"/>
</dbReference>
<gene>
    <name evidence="9" type="ORF">CCR87_01520</name>
</gene>
<dbReference type="GO" id="GO:0016491">
    <property type="term" value="F:oxidoreductase activity"/>
    <property type="evidence" value="ECO:0007669"/>
    <property type="project" value="UniProtKB-KW"/>
</dbReference>
<keyword evidence="3 7" id="KW-0288">FMN</keyword>
<protein>
    <submittedName>
        <fullName evidence="9">Alpha-hydroxy-acid oxidizing enzyme</fullName>
    </submittedName>
</protein>
<evidence type="ECO:0000313" key="10">
    <source>
        <dbReference type="Proteomes" id="UP000706333"/>
    </source>
</evidence>
<dbReference type="AlphaFoldDB" id="A0A934TF64"/>
<feature type="binding site" evidence="7">
    <location>
        <position position="110"/>
    </location>
    <ligand>
        <name>FMN</name>
        <dbReference type="ChEBI" id="CHEBI:58210"/>
    </ligand>
</feature>
<dbReference type="InterPro" id="IPR012133">
    <property type="entry name" value="Alpha-hydoxy_acid_DH_FMN"/>
</dbReference>